<name>A0A0D0IV25_9BACT</name>
<dbReference type="PANTHER" id="PTHR43434">
    <property type="entry name" value="PHOSPHOGLYCOLATE PHOSPHATASE"/>
    <property type="match status" value="1"/>
</dbReference>
<evidence type="ECO:0000313" key="6">
    <source>
        <dbReference type="Proteomes" id="UP000032046"/>
    </source>
</evidence>
<reference evidence="5 6" key="1">
    <citation type="submission" date="2015-01" db="EMBL/GenBank/DDBJ databases">
        <title>Comparative genomics of non-oral Prevotella species.</title>
        <authorList>
            <person name="Accetto T."/>
            <person name="Nograsek B."/>
            <person name="Avgustin G."/>
        </authorList>
    </citation>
    <scope>NUCLEOTIDE SEQUENCE [LARGE SCALE GENOMIC DNA]</scope>
    <source>
        <strain evidence="5 6">P5-119</strain>
    </source>
</reference>
<sequence length="212" mass="23472">MNIRTIILDFDGTMGDSRSLIVRTLQQTICECRLPRRTDEECAATIGLPLYQAFVSLFGISDADGQRCADTYRRIFMENKQEMTVKPFPNVIDTIRKLKASGKTLAIASSRSRQSLVEYVEQYDIMDCISCIVASDDIEKAKPAPDMVLRVLELTGGTTDTTLTVGDMTYDIDMGRAAGTLTCGVTYGNGTREDLSDADFLIDDFSELMSLL</sequence>
<comment type="similarity">
    <text evidence="3">Belongs to the HAD-like hydrolase superfamily. CbbY/CbbZ/Gph/YieH family.</text>
</comment>
<dbReference type="NCBIfam" id="TIGR01549">
    <property type="entry name" value="HAD-SF-IA-v1"/>
    <property type="match status" value="1"/>
</dbReference>
<dbReference type="STRING" id="1602171.ST44_08895"/>
<dbReference type="Proteomes" id="UP000032046">
    <property type="component" value="Unassembled WGS sequence"/>
</dbReference>
<dbReference type="GO" id="GO:0005829">
    <property type="term" value="C:cytosol"/>
    <property type="evidence" value="ECO:0007669"/>
    <property type="project" value="TreeGrafter"/>
</dbReference>
<dbReference type="EMBL" id="JXQK01000063">
    <property type="protein sequence ID" value="KIP61713.1"/>
    <property type="molecule type" value="Genomic_DNA"/>
</dbReference>
<comment type="caution">
    <text evidence="5">The sequence shown here is derived from an EMBL/GenBank/DDBJ whole genome shotgun (WGS) entry which is preliminary data.</text>
</comment>
<comment type="catalytic activity">
    <reaction evidence="1">
        <text>2-phosphoglycolate + H2O = glycolate + phosphate</text>
        <dbReference type="Rhea" id="RHEA:14369"/>
        <dbReference type="ChEBI" id="CHEBI:15377"/>
        <dbReference type="ChEBI" id="CHEBI:29805"/>
        <dbReference type="ChEBI" id="CHEBI:43474"/>
        <dbReference type="ChEBI" id="CHEBI:58033"/>
        <dbReference type="EC" id="3.1.3.18"/>
    </reaction>
</comment>
<dbReference type="SUPFAM" id="SSF56784">
    <property type="entry name" value="HAD-like"/>
    <property type="match status" value="1"/>
</dbReference>
<evidence type="ECO:0000256" key="4">
    <source>
        <dbReference type="ARBA" id="ARBA00013078"/>
    </source>
</evidence>
<comment type="pathway">
    <text evidence="2">Organic acid metabolism; glycolate biosynthesis; glycolate from 2-phosphoglycolate: step 1/1.</text>
</comment>
<dbReference type="EC" id="3.1.3.18" evidence="4"/>
<dbReference type="InterPro" id="IPR050155">
    <property type="entry name" value="HAD-like_hydrolase_sf"/>
</dbReference>
<dbReference type="RefSeq" id="WP_042519571.1">
    <property type="nucleotide sequence ID" value="NZ_JXQJ01000016.1"/>
</dbReference>
<dbReference type="SFLD" id="SFLDG01129">
    <property type="entry name" value="C1.5:_HAD__Beta-PGM__Phosphata"/>
    <property type="match status" value="1"/>
</dbReference>
<dbReference type="Pfam" id="PF13419">
    <property type="entry name" value="HAD_2"/>
    <property type="match status" value="1"/>
</dbReference>
<dbReference type="GO" id="GO:0006281">
    <property type="term" value="P:DNA repair"/>
    <property type="evidence" value="ECO:0007669"/>
    <property type="project" value="TreeGrafter"/>
</dbReference>
<dbReference type="InterPro" id="IPR041492">
    <property type="entry name" value="HAD_2"/>
</dbReference>
<dbReference type="PANTHER" id="PTHR43434:SF1">
    <property type="entry name" value="PHOSPHOGLYCOLATE PHOSPHATASE"/>
    <property type="match status" value="1"/>
</dbReference>
<dbReference type="Gene3D" id="1.10.150.240">
    <property type="entry name" value="Putative phosphatase, domain 2"/>
    <property type="match status" value="1"/>
</dbReference>
<dbReference type="GO" id="GO:0008967">
    <property type="term" value="F:phosphoglycolate phosphatase activity"/>
    <property type="evidence" value="ECO:0007669"/>
    <property type="project" value="UniProtKB-EC"/>
</dbReference>
<proteinExistence type="inferred from homology"/>
<evidence type="ECO:0000256" key="2">
    <source>
        <dbReference type="ARBA" id="ARBA00004818"/>
    </source>
</evidence>
<dbReference type="NCBIfam" id="TIGR01509">
    <property type="entry name" value="HAD-SF-IA-v3"/>
    <property type="match status" value="1"/>
</dbReference>
<gene>
    <name evidence="5" type="ORF">ST44_08895</name>
</gene>
<dbReference type="InterPro" id="IPR006439">
    <property type="entry name" value="HAD-SF_hydro_IA"/>
</dbReference>
<dbReference type="AlphaFoldDB" id="A0A0D0IV25"/>
<protein>
    <recommendedName>
        <fullName evidence="4">phosphoglycolate phosphatase</fullName>
        <ecNumber evidence="4">3.1.3.18</ecNumber>
    </recommendedName>
</protein>
<organism evidence="5 6">
    <name type="scientific">Prevotella pectinovora</name>
    <dbReference type="NCBI Taxonomy" id="1602169"/>
    <lineage>
        <taxon>Bacteria</taxon>
        <taxon>Pseudomonadati</taxon>
        <taxon>Bacteroidota</taxon>
        <taxon>Bacteroidia</taxon>
        <taxon>Bacteroidales</taxon>
        <taxon>Prevotellaceae</taxon>
        <taxon>Prevotella</taxon>
    </lineage>
</organism>
<evidence type="ECO:0000256" key="3">
    <source>
        <dbReference type="ARBA" id="ARBA00006171"/>
    </source>
</evidence>
<dbReference type="Gene3D" id="3.40.50.1000">
    <property type="entry name" value="HAD superfamily/HAD-like"/>
    <property type="match status" value="1"/>
</dbReference>
<evidence type="ECO:0000313" key="5">
    <source>
        <dbReference type="EMBL" id="KIP61713.1"/>
    </source>
</evidence>
<dbReference type="InterPro" id="IPR023198">
    <property type="entry name" value="PGP-like_dom2"/>
</dbReference>
<accession>A0A0D0IV25</accession>
<evidence type="ECO:0000256" key="1">
    <source>
        <dbReference type="ARBA" id="ARBA00000830"/>
    </source>
</evidence>
<dbReference type="InterPro" id="IPR036412">
    <property type="entry name" value="HAD-like_sf"/>
</dbReference>
<keyword evidence="6" id="KW-1185">Reference proteome</keyword>
<dbReference type="InterPro" id="IPR023214">
    <property type="entry name" value="HAD_sf"/>
</dbReference>
<dbReference type="SFLD" id="SFLDS00003">
    <property type="entry name" value="Haloacid_Dehalogenase"/>
    <property type="match status" value="1"/>
</dbReference>